<comment type="similarity">
    <text evidence="2">Belongs to the MscS (TC 1.A.23) family.</text>
</comment>
<dbReference type="EMBL" id="JAKEVZ010000015">
    <property type="protein sequence ID" value="MCF1752749.1"/>
    <property type="molecule type" value="Genomic_DNA"/>
</dbReference>
<dbReference type="PANTHER" id="PTHR30347:SF1">
    <property type="entry name" value="MECHANOSENSITIVE CHANNEL MSCK"/>
    <property type="match status" value="1"/>
</dbReference>
<evidence type="ECO:0000256" key="2">
    <source>
        <dbReference type="ARBA" id="ARBA00008017"/>
    </source>
</evidence>
<dbReference type="Pfam" id="PF21082">
    <property type="entry name" value="MS_channel_3rd"/>
    <property type="match status" value="1"/>
</dbReference>
<dbReference type="Gene3D" id="3.30.70.100">
    <property type="match status" value="1"/>
</dbReference>
<comment type="caution">
    <text evidence="10">The sequence shown here is derived from an EMBL/GenBank/DDBJ whole genome shotgun (WGS) entry which is preliminary data.</text>
</comment>
<keyword evidence="4 7" id="KW-0812">Transmembrane</keyword>
<dbReference type="SUPFAM" id="SSF82861">
    <property type="entry name" value="Mechanosensitive channel protein MscS (YggB), transmembrane region"/>
    <property type="match status" value="1"/>
</dbReference>
<evidence type="ECO:0000313" key="11">
    <source>
        <dbReference type="Proteomes" id="UP001201449"/>
    </source>
</evidence>
<dbReference type="Gene3D" id="1.10.287.1260">
    <property type="match status" value="1"/>
</dbReference>
<feature type="transmembrane region" description="Helical" evidence="7">
    <location>
        <begin position="639"/>
        <end position="660"/>
    </location>
</feature>
<name>A0ABS9BZP9_9BACT</name>
<keyword evidence="5 7" id="KW-1133">Transmembrane helix</keyword>
<dbReference type="InterPro" id="IPR052702">
    <property type="entry name" value="MscS-like_channel"/>
</dbReference>
<feature type="transmembrane region" description="Helical" evidence="7">
    <location>
        <begin position="384"/>
        <end position="405"/>
    </location>
</feature>
<evidence type="ECO:0000256" key="7">
    <source>
        <dbReference type="SAM" id="Phobius"/>
    </source>
</evidence>
<feature type="domain" description="Mechanosensitive ion channel MscS C-terminal" evidence="9">
    <location>
        <begin position="756"/>
        <end position="839"/>
    </location>
</feature>
<feature type="transmembrane region" description="Helical" evidence="7">
    <location>
        <begin position="438"/>
        <end position="456"/>
    </location>
</feature>
<dbReference type="SUPFAM" id="SSF82689">
    <property type="entry name" value="Mechanosensitive channel protein MscS (YggB), C-terminal domain"/>
    <property type="match status" value="1"/>
</dbReference>
<comment type="subcellular location">
    <subcellularLocation>
        <location evidence="1">Cell membrane</location>
        <topology evidence="1">Multi-pass membrane protein</topology>
    </subcellularLocation>
</comment>
<dbReference type="PANTHER" id="PTHR30347">
    <property type="entry name" value="POTASSIUM CHANNEL RELATED"/>
    <property type="match status" value="1"/>
</dbReference>
<evidence type="ECO:0000256" key="1">
    <source>
        <dbReference type="ARBA" id="ARBA00004651"/>
    </source>
</evidence>
<evidence type="ECO:0000259" key="8">
    <source>
        <dbReference type="Pfam" id="PF00924"/>
    </source>
</evidence>
<dbReference type="InterPro" id="IPR010920">
    <property type="entry name" value="LSM_dom_sf"/>
</dbReference>
<dbReference type="Proteomes" id="UP001201449">
    <property type="component" value="Unassembled WGS sequence"/>
</dbReference>
<feature type="transmembrane region" description="Helical" evidence="7">
    <location>
        <begin position="412"/>
        <end position="432"/>
    </location>
</feature>
<gene>
    <name evidence="10" type="ORF">L0U89_16950</name>
</gene>
<feature type="transmembrane region" description="Helical" evidence="7">
    <location>
        <begin position="497"/>
        <end position="518"/>
    </location>
</feature>
<feature type="transmembrane region" description="Helical" evidence="7">
    <location>
        <begin position="551"/>
        <end position="573"/>
    </location>
</feature>
<feature type="transmembrane region" description="Helical" evidence="7">
    <location>
        <begin position="666"/>
        <end position="685"/>
    </location>
</feature>
<feature type="transmembrane region" description="Helical" evidence="7">
    <location>
        <begin position="593"/>
        <end position="618"/>
    </location>
</feature>
<dbReference type="InterPro" id="IPR023408">
    <property type="entry name" value="MscS_beta-dom_sf"/>
</dbReference>
<accession>A0ABS9BZP9</accession>
<dbReference type="Pfam" id="PF00924">
    <property type="entry name" value="MS_channel_2nd"/>
    <property type="match status" value="1"/>
</dbReference>
<evidence type="ECO:0000256" key="3">
    <source>
        <dbReference type="ARBA" id="ARBA00022475"/>
    </source>
</evidence>
<evidence type="ECO:0000259" key="9">
    <source>
        <dbReference type="Pfam" id="PF21082"/>
    </source>
</evidence>
<feature type="transmembrane region" description="Helical" evidence="7">
    <location>
        <begin position="359"/>
        <end position="378"/>
    </location>
</feature>
<dbReference type="InterPro" id="IPR011014">
    <property type="entry name" value="MscS_channel_TM-2"/>
</dbReference>
<reference evidence="10 11" key="1">
    <citation type="submission" date="2022-01" db="EMBL/GenBank/DDBJ databases">
        <title>Mariniradius saccharolyticus sp. nov., isolated from sediment of a river.</title>
        <authorList>
            <person name="Liu H."/>
        </authorList>
    </citation>
    <scope>NUCLEOTIDE SEQUENCE [LARGE SCALE GENOMIC DNA]</scope>
    <source>
        <strain evidence="10 11">RY-2</strain>
    </source>
</reference>
<evidence type="ECO:0000313" key="10">
    <source>
        <dbReference type="EMBL" id="MCF1752749.1"/>
    </source>
</evidence>
<keyword evidence="11" id="KW-1185">Reference proteome</keyword>
<dbReference type="InterPro" id="IPR049278">
    <property type="entry name" value="MS_channel_C"/>
</dbReference>
<sequence length="860" mass="96392">MIIFPFVMTQRQDDSLSPVQDMESKANQPNHFLSQLRSCSRMLFVLGLMIVLNPMILASPLRSGMVNQDSDSVSAKSFSRRLQEIGDAGYVKNLEEFETTRNQSVQRKVMAEIRRTIQEARKYLSDEVDSIGVENQLSQIKAQRELVEKGVFEGDTVIQSDRNLGVSGAILSELEQKTQTIRDNITDRSDRLFGLSFQIDSLSTIEELFRFSSDSAIAATYAKKFVLIAKEIEPTFNDLHATLATLDRLQASVEAELILIEASILEIQRKRDELNSGMFSTESKWFSRSGFSDISFGEIIKMSHEKELIAFSLYFEIFSSRIYFLLLVVLLLGLFIYNLRVKSKEEGFAENKDNQQLVLKNPLLSALIIVIGVAQFFFPSPPFVFHFFLWMLAALALTVLFFRFLSRYWLGFWLVVLLIFFLSSSLNLVLVFTRVEKMLMLLLSMVGVVYGSLIFLTGKRSELKEKRILYFVGYMVFMQALSFLFCLFGNLNFAKSLLVSGYLGVVLGVILLWTVRLINQMLGLASSLYNKPDKKLFFINFDKIGEKVHPIFYFLLTLGWLILVGRNFYTFNLVSGGFNFFLNTPRVLGSYEFTINGLLIFFVILVISVILSRIVSFFSADPDANTTTTKRKSISLGSWLLLVQIFIISMGLFLAVAASGVPLDKVTIVLGALGVGIGLGLQGLFNNLVSGVIIAFENPVKVGDLIEINGKPGVMKSIGFRSSVVNMLEGASIIIPNGDLLSQQLVNWTMGRGKKVTVVVGVAYGTNLSAACLLVKGILTSDSRILSYPAPRVLPMEFGDSRIDLEVSFWVNNYLEVPFVKGDIVHQIDVMFKEKGIVIPFPQRDVHLSSDGDNGRGIKP</sequence>
<protein>
    <submittedName>
        <fullName evidence="10">Mechanosensitive ion channel</fullName>
    </submittedName>
</protein>
<keyword evidence="6 7" id="KW-0472">Membrane</keyword>
<dbReference type="SUPFAM" id="SSF50182">
    <property type="entry name" value="Sm-like ribonucleoproteins"/>
    <property type="match status" value="1"/>
</dbReference>
<dbReference type="InterPro" id="IPR011066">
    <property type="entry name" value="MscS_channel_C_sf"/>
</dbReference>
<organism evidence="10 11">
    <name type="scientific">Mariniradius sediminis</name>
    <dbReference type="NCBI Taxonomy" id="2909237"/>
    <lineage>
        <taxon>Bacteria</taxon>
        <taxon>Pseudomonadati</taxon>
        <taxon>Bacteroidota</taxon>
        <taxon>Cytophagia</taxon>
        <taxon>Cytophagales</taxon>
        <taxon>Cyclobacteriaceae</taxon>
        <taxon>Mariniradius</taxon>
    </lineage>
</organism>
<feature type="transmembrane region" description="Helical" evidence="7">
    <location>
        <begin position="468"/>
        <end position="491"/>
    </location>
</feature>
<feature type="domain" description="Mechanosensitive ion channel MscS" evidence="8">
    <location>
        <begin position="684"/>
        <end position="749"/>
    </location>
</feature>
<feature type="transmembrane region" description="Helical" evidence="7">
    <location>
        <begin position="322"/>
        <end position="339"/>
    </location>
</feature>
<keyword evidence="3" id="KW-1003">Cell membrane</keyword>
<dbReference type="InterPro" id="IPR006685">
    <property type="entry name" value="MscS_channel_2nd"/>
</dbReference>
<proteinExistence type="inferred from homology"/>
<evidence type="ECO:0000256" key="5">
    <source>
        <dbReference type="ARBA" id="ARBA00022989"/>
    </source>
</evidence>
<evidence type="ECO:0000256" key="4">
    <source>
        <dbReference type="ARBA" id="ARBA00022692"/>
    </source>
</evidence>
<dbReference type="RefSeq" id="WP_234862600.1">
    <property type="nucleotide sequence ID" value="NZ_JAKEVZ010000015.1"/>
</dbReference>
<evidence type="ECO:0000256" key="6">
    <source>
        <dbReference type="ARBA" id="ARBA00023136"/>
    </source>
</evidence>
<dbReference type="Gene3D" id="2.30.30.60">
    <property type="match status" value="1"/>
</dbReference>